<keyword evidence="3" id="KW-1185">Reference proteome</keyword>
<dbReference type="VEuPathDB" id="PiroplasmaDB:BOVATA_028980"/>
<gene>
    <name evidence="2" type="ORF">BOVATA_028980</name>
</gene>
<dbReference type="InterPro" id="IPR012340">
    <property type="entry name" value="NA-bd_OB-fold"/>
</dbReference>
<feature type="region of interest" description="Disordered" evidence="1">
    <location>
        <begin position="112"/>
        <end position="136"/>
    </location>
</feature>
<proteinExistence type="predicted"/>
<name>A0A2H6KEJ1_9APIC</name>
<evidence type="ECO:0000313" key="3">
    <source>
        <dbReference type="Proteomes" id="UP000236319"/>
    </source>
</evidence>
<dbReference type="EMBL" id="BDSA01000003">
    <property type="protein sequence ID" value="GBE61405.1"/>
    <property type="molecule type" value="Genomic_DNA"/>
</dbReference>
<keyword evidence="2" id="KW-0032">Aminotransferase</keyword>
<dbReference type="GeneID" id="39875175"/>
<dbReference type="GO" id="GO:0008483">
    <property type="term" value="F:transaminase activity"/>
    <property type="evidence" value="ECO:0007669"/>
    <property type="project" value="UniProtKB-KW"/>
</dbReference>
<dbReference type="AlphaFoldDB" id="A0A2H6KEJ1"/>
<comment type="caution">
    <text evidence="2">The sequence shown here is derived from an EMBL/GenBank/DDBJ whole genome shotgun (WGS) entry which is preliminary data.</text>
</comment>
<sequence length="613" mass="67282">MGRGILDTLDQILDTLHSSSQCSGEGWQHRITNIRRALYEQRGAIESSNDPLMEGFPHVFVIPLLVDQHSASSHVPQTASDPNPSTNSNVSQMLELMRNQIDAVAGAQIHALSRQSPRGTQAHPSPLMSPELGPRSISLPEFATESLPPRELYCRSSARGASVFRSDGSSQTEPVVAETVIQPSRVSRSQSGTVISGFAGDDNVEEAGPPVAAATSTTDVSAATTESHIYVPLASLKHAQSSISMYVVAVEMIRSNLRSTRTQTDFLNYRAIDPSVYGTAGNKAVDFSVQILLSNDSKHFHVNYGDVIRLRRVNAEFVTDKSGKKHVNIIMNAKNFSAIRIWPNDACRVTQDPQEPDVSAASEPVEDKCKSKRHRPDALEKLASEALVIYGGTRTRVDDVDLEMVTKLRTWVRDTLDAKALTTNPEFARTIADAGPCGSDFIVCVLDVSPEPGVNLLVSDASSMAVVMGLNDILVSNLLESHNRVQPGEWLKLRYVQRSVMPFKRADGTNHVALTASNFSTVTRLPILDLPYIKPVPPTAARSKKLRRVTRMKMWNEASGLNRQFPLRLRNSTGYVNRLLQYTCTDDGVFEKVTRSSDVEVEEGEIQPTVSPQ</sequence>
<feature type="region of interest" description="Disordered" evidence="1">
    <location>
        <begin position="181"/>
        <end position="209"/>
    </location>
</feature>
<evidence type="ECO:0000256" key="1">
    <source>
        <dbReference type="SAM" id="MobiDB-lite"/>
    </source>
</evidence>
<dbReference type="RefSeq" id="XP_028867648.1">
    <property type="nucleotide sequence ID" value="XM_029011815.1"/>
</dbReference>
<feature type="compositionally biased region" description="Polar residues" evidence="1">
    <location>
        <begin position="113"/>
        <end position="123"/>
    </location>
</feature>
<organism evidence="2 3">
    <name type="scientific">Babesia ovata</name>
    <dbReference type="NCBI Taxonomy" id="189622"/>
    <lineage>
        <taxon>Eukaryota</taxon>
        <taxon>Sar</taxon>
        <taxon>Alveolata</taxon>
        <taxon>Apicomplexa</taxon>
        <taxon>Aconoidasida</taxon>
        <taxon>Piroplasmida</taxon>
        <taxon>Babesiidae</taxon>
        <taxon>Babesia</taxon>
    </lineage>
</organism>
<accession>A0A2H6KEJ1</accession>
<dbReference type="Gene3D" id="2.40.50.140">
    <property type="entry name" value="Nucleic acid-binding proteins"/>
    <property type="match status" value="1"/>
</dbReference>
<reference evidence="2 3" key="1">
    <citation type="journal article" date="2017" name="BMC Genomics">
        <title>Whole-genome assembly of Babesia ovata and comparative genomics between closely related pathogens.</title>
        <authorList>
            <person name="Yamagishi J."/>
            <person name="Asada M."/>
            <person name="Hakimi H."/>
            <person name="Tanaka T.Q."/>
            <person name="Sugimoto C."/>
            <person name="Kawazu S."/>
        </authorList>
    </citation>
    <scope>NUCLEOTIDE SEQUENCE [LARGE SCALE GENOMIC DNA]</scope>
    <source>
        <strain evidence="2 3">Miyake</strain>
    </source>
</reference>
<feature type="region of interest" description="Disordered" evidence="1">
    <location>
        <begin position="351"/>
        <end position="373"/>
    </location>
</feature>
<evidence type="ECO:0000313" key="2">
    <source>
        <dbReference type="EMBL" id="GBE61405.1"/>
    </source>
</evidence>
<protein>
    <submittedName>
        <fullName evidence="2">Aminotransferase class III, putative</fullName>
    </submittedName>
</protein>
<keyword evidence="2" id="KW-0808">Transferase</keyword>
<dbReference type="Proteomes" id="UP000236319">
    <property type="component" value="Unassembled WGS sequence"/>
</dbReference>
<dbReference type="OrthoDB" id="365719at2759"/>
<feature type="compositionally biased region" description="Polar residues" evidence="1">
    <location>
        <begin position="181"/>
        <end position="194"/>
    </location>
</feature>